<feature type="chain" id="PRO_5047165277" evidence="1">
    <location>
        <begin position="29"/>
        <end position="182"/>
    </location>
</feature>
<comment type="caution">
    <text evidence="2">The sequence shown here is derived from an EMBL/GenBank/DDBJ whole genome shotgun (WGS) entry which is preliminary data.</text>
</comment>
<evidence type="ECO:0000313" key="2">
    <source>
        <dbReference type="EMBL" id="GLQ94437.1"/>
    </source>
</evidence>
<dbReference type="RefSeq" id="WP_284322134.1">
    <property type="nucleotide sequence ID" value="NZ_BSOB01000046.1"/>
</dbReference>
<organism evidence="2 3">
    <name type="scientific">Dyella acidisoli</name>
    <dbReference type="NCBI Taxonomy" id="1867834"/>
    <lineage>
        <taxon>Bacteria</taxon>
        <taxon>Pseudomonadati</taxon>
        <taxon>Pseudomonadota</taxon>
        <taxon>Gammaproteobacteria</taxon>
        <taxon>Lysobacterales</taxon>
        <taxon>Rhodanobacteraceae</taxon>
        <taxon>Dyella</taxon>
    </lineage>
</organism>
<name>A0ABQ5XSV9_9GAMM</name>
<proteinExistence type="predicted"/>
<evidence type="ECO:0000313" key="3">
    <source>
        <dbReference type="Proteomes" id="UP001156670"/>
    </source>
</evidence>
<reference evidence="3" key="1">
    <citation type="journal article" date="2019" name="Int. J. Syst. Evol. Microbiol.">
        <title>The Global Catalogue of Microorganisms (GCM) 10K type strain sequencing project: providing services to taxonomists for standard genome sequencing and annotation.</title>
        <authorList>
            <consortium name="The Broad Institute Genomics Platform"/>
            <consortium name="The Broad Institute Genome Sequencing Center for Infectious Disease"/>
            <person name="Wu L."/>
            <person name="Ma J."/>
        </authorList>
    </citation>
    <scope>NUCLEOTIDE SEQUENCE [LARGE SCALE GENOMIC DNA]</scope>
    <source>
        <strain evidence="3">NBRC 111980</strain>
    </source>
</reference>
<gene>
    <name evidence="2" type="ORF">GCM10007901_33890</name>
</gene>
<sequence>MKISRSVLAGIFVLLGTLATFQPSNVHAQTNADITKDAFEVTVQININNFVFTPINIPTGKRLIVQSVNLSGAAQTAGAYVQPIVVAASKLGAGSFNYSYFGPNPSAVDPTQFYASYPTTIYADTLMVGPAFAGYTPTFLAFNVVINGYLVDAPKVAASASVSQQDQAPDLKQLGNRSIVTH</sequence>
<dbReference type="EMBL" id="BSOB01000046">
    <property type="protein sequence ID" value="GLQ94437.1"/>
    <property type="molecule type" value="Genomic_DNA"/>
</dbReference>
<evidence type="ECO:0000256" key="1">
    <source>
        <dbReference type="SAM" id="SignalP"/>
    </source>
</evidence>
<keyword evidence="3" id="KW-1185">Reference proteome</keyword>
<feature type="signal peptide" evidence="1">
    <location>
        <begin position="1"/>
        <end position="28"/>
    </location>
</feature>
<protein>
    <submittedName>
        <fullName evidence="2">Uncharacterized protein</fullName>
    </submittedName>
</protein>
<keyword evidence="1" id="KW-0732">Signal</keyword>
<accession>A0ABQ5XSV9</accession>
<dbReference type="Proteomes" id="UP001156670">
    <property type="component" value="Unassembled WGS sequence"/>
</dbReference>